<keyword evidence="3 4" id="KW-0326">Glycosidase</keyword>
<feature type="active site" description="Proton donor" evidence="4">
    <location>
        <position position="89"/>
    </location>
</feature>
<proteinExistence type="inferred from homology"/>
<keyword evidence="2 4" id="KW-0378">Hydrolase</keyword>
<sequence>MTTARAVGRRLDWVLWYQDFLSEPPVVELDGVRQLGAQPIITWEPWLWGAPDVPMMPMLQAGTYDEHLRLWAAHLRDWGSVVYLRFGHEFNGHWYPWGQAAGTQPAAYVEVWRRIHNIFAQEGATCAQWVWSPGAGLTAGEPLERWYPGDDYVDVIGIDGYNWGTCQDWSAWADPAALFDASFAEIRAVAPNKPVVITEVACAEAGGSKPAWIAALVDYLTAQPEVSGFIWFDHDKETDWRIESSSASAAAMATALRGIAATQQDCGAST</sequence>
<dbReference type="InterPro" id="IPR000805">
    <property type="entry name" value="Glyco_hydro_26"/>
</dbReference>
<accession>A0A502EI89</accession>
<dbReference type="Proteomes" id="UP000320095">
    <property type="component" value="Unassembled WGS sequence"/>
</dbReference>
<dbReference type="PROSITE" id="PS51764">
    <property type="entry name" value="GH26"/>
    <property type="match status" value="1"/>
</dbReference>
<dbReference type="PANTHER" id="PTHR40079">
    <property type="entry name" value="MANNAN ENDO-1,4-BETA-MANNOSIDASE E-RELATED"/>
    <property type="match status" value="1"/>
</dbReference>
<evidence type="ECO:0000256" key="3">
    <source>
        <dbReference type="ARBA" id="ARBA00023295"/>
    </source>
</evidence>
<keyword evidence="7" id="KW-1185">Reference proteome</keyword>
<evidence type="ECO:0000313" key="7">
    <source>
        <dbReference type="Proteomes" id="UP000320095"/>
    </source>
</evidence>
<evidence type="ECO:0000256" key="4">
    <source>
        <dbReference type="PROSITE-ProRule" id="PRU01100"/>
    </source>
</evidence>
<comment type="caution">
    <text evidence="6">The sequence shown here is derived from an EMBL/GenBank/DDBJ whole genome shotgun (WGS) entry which is preliminary data.</text>
</comment>
<dbReference type="Gene3D" id="3.20.20.80">
    <property type="entry name" value="Glycosidases"/>
    <property type="match status" value="1"/>
</dbReference>
<dbReference type="InterPro" id="IPR017853">
    <property type="entry name" value="GH"/>
</dbReference>
<evidence type="ECO:0000256" key="2">
    <source>
        <dbReference type="ARBA" id="ARBA00022801"/>
    </source>
</evidence>
<comment type="similarity">
    <text evidence="1 4">Belongs to the glycosyl hydrolase 26 family.</text>
</comment>
<dbReference type="GO" id="GO:0006080">
    <property type="term" value="P:substituted mannan metabolic process"/>
    <property type="evidence" value="ECO:0007669"/>
    <property type="project" value="InterPro"/>
</dbReference>
<dbReference type="GO" id="GO:0016985">
    <property type="term" value="F:mannan endo-1,4-beta-mannosidase activity"/>
    <property type="evidence" value="ECO:0007669"/>
    <property type="project" value="InterPro"/>
</dbReference>
<name>A0A502EI89_9MYCO</name>
<dbReference type="InterPro" id="IPR022790">
    <property type="entry name" value="GH26_dom"/>
</dbReference>
<dbReference type="EMBL" id="RCZG01000001">
    <property type="protein sequence ID" value="TPG37453.1"/>
    <property type="molecule type" value="Genomic_DNA"/>
</dbReference>
<dbReference type="PRINTS" id="PR00739">
    <property type="entry name" value="GLHYDRLASE26"/>
</dbReference>
<evidence type="ECO:0000259" key="5">
    <source>
        <dbReference type="PROSITE" id="PS51764"/>
    </source>
</evidence>
<reference evidence="6 7" key="1">
    <citation type="journal article" date="2019" name="Environ. Microbiol.">
        <title>Species interactions and distinct microbial communities in high Arctic permafrost affected cryosols are associated with the CH4 and CO2 gas fluxes.</title>
        <authorList>
            <person name="Altshuler I."/>
            <person name="Hamel J."/>
            <person name="Turney S."/>
            <person name="Magnuson E."/>
            <person name="Levesque R."/>
            <person name="Greer C."/>
            <person name="Whyte L.G."/>
        </authorList>
    </citation>
    <scope>NUCLEOTIDE SEQUENCE [LARGE SCALE GENOMIC DNA]</scope>
    <source>
        <strain evidence="6 7">S5.20</strain>
    </source>
</reference>
<dbReference type="Pfam" id="PF02156">
    <property type="entry name" value="Glyco_hydro_26"/>
    <property type="match status" value="1"/>
</dbReference>
<dbReference type="PANTHER" id="PTHR40079:SF4">
    <property type="entry name" value="GH26 DOMAIN-CONTAINING PROTEIN-RELATED"/>
    <property type="match status" value="1"/>
</dbReference>
<feature type="active site" description="Nucleophile" evidence="4">
    <location>
        <position position="199"/>
    </location>
</feature>
<evidence type="ECO:0000256" key="1">
    <source>
        <dbReference type="ARBA" id="ARBA00007754"/>
    </source>
</evidence>
<dbReference type="AlphaFoldDB" id="A0A502EI89"/>
<protein>
    <submittedName>
        <fullName evidence="6">Endoglucanase</fullName>
    </submittedName>
</protein>
<dbReference type="SUPFAM" id="SSF51445">
    <property type="entry name" value="(Trans)glycosidases"/>
    <property type="match status" value="1"/>
</dbReference>
<organism evidence="6 7">
    <name type="scientific">Mycolicibacterium hodleri</name>
    <dbReference type="NCBI Taxonomy" id="49897"/>
    <lineage>
        <taxon>Bacteria</taxon>
        <taxon>Bacillati</taxon>
        <taxon>Actinomycetota</taxon>
        <taxon>Actinomycetes</taxon>
        <taxon>Mycobacteriales</taxon>
        <taxon>Mycobacteriaceae</taxon>
        <taxon>Mycolicibacterium</taxon>
    </lineage>
</organism>
<feature type="domain" description="GH26" evidence="5">
    <location>
        <begin position="1"/>
        <end position="255"/>
    </location>
</feature>
<evidence type="ECO:0000313" key="6">
    <source>
        <dbReference type="EMBL" id="TPG37453.1"/>
    </source>
</evidence>
<dbReference type="OrthoDB" id="9816550at2"/>
<gene>
    <name evidence="6" type="ORF">EAH80_04765</name>
</gene>